<protein>
    <submittedName>
        <fullName evidence="9">Uncharacterized protein LOC105140764 isoform X3</fullName>
    </submittedName>
</protein>
<sequence length="118" mass="13371">MKKAVLRLDLHDEKAKKKAMKTVSSLSGVHSISMEMKEQKLTVIGDIDPVHIVAKLRKLCCTEIVTVGPAKEPEKKKEVPKKEEPKKQDQDLHITAYHYHYPNVRSVEEDPNAICVIS</sequence>
<accession>A0AAJ6VDY8</accession>
<dbReference type="GO" id="GO:0046872">
    <property type="term" value="F:metal ion binding"/>
    <property type="evidence" value="ECO:0007669"/>
    <property type="project" value="UniProtKB-KW"/>
</dbReference>
<dbReference type="InterPro" id="IPR036163">
    <property type="entry name" value="HMA_dom_sf"/>
</dbReference>
<dbReference type="Gene3D" id="3.30.70.100">
    <property type="match status" value="1"/>
</dbReference>
<keyword evidence="8" id="KW-1185">Reference proteome</keyword>
<dbReference type="PROSITE" id="PS50846">
    <property type="entry name" value="HMA_2"/>
    <property type="match status" value="1"/>
</dbReference>
<evidence type="ECO:0000313" key="8">
    <source>
        <dbReference type="Proteomes" id="UP000694918"/>
    </source>
</evidence>
<comment type="similarity">
    <text evidence="5">Belongs to the HIPP family.</text>
</comment>
<dbReference type="Proteomes" id="UP000694918">
    <property type="component" value="Unplaced"/>
</dbReference>
<dbReference type="SUPFAM" id="SSF55008">
    <property type="entry name" value="HMA, heavy metal-associated domain"/>
    <property type="match status" value="1"/>
</dbReference>
<feature type="region of interest" description="Disordered" evidence="6">
    <location>
        <begin position="70"/>
        <end position="92"/>
    </location>
</feature>
<evidence type="ECO:0000256" key="2">
    <source>
        <dbReference type="ARBA" id="ARBA00022723"/>
    </source>
</evidence>
<dbReference type="RefSeq" id="XP_011046033.1">
    <property type="nucleotide sequence ID" value="XM_011047731.1"/>
</dbReference>
<evidence type="ECO:0000256" key="5">
    <source>
        <dbReference type="ARBA" id="ARBA00024045"/>
    </source>
</evidence>
<dbReference type="PANTHER" id="PTHR45811">
    <property type="entry name" value="COPPER TRANSPORT PROTEIN FAMILY-RELATED"/>
    <property type="match status" value="1"/>
</dbReference>
<keyword evidence="3" id="KW-0449">Lipoprotein</keyword>
<reference evidence="9" key="1">
    <citation type="submission" date="2025-08" db="UniProtKB">
        <authorList>
            <consortium name="RefSeq"/>
        </authorList>
    </citation>
    <scope>IDENTIFICATION</scope>
</reference>
<evidence type="ECO:0000256" key="6">
    <source>
        <dbReference type="SAM" id="MobiDB-lite"/>
    </source>
</evidence>
<keyword evidence="1" id="KW-0488">Methylation</keyword>
<evidence type="ECO:0000256" key="1">
    <source>
        <dbReference type="ARBA" id="ARBA00022481"/>
    </source>
</evidence>
<dbReference type="InterPro" id="IPR006121">
    <property type="entry name" value="HMA_dom"/>
</dbReference>
<gene>
    <name evidence="9" type="primary">LOC105140764</name>
</gene>
<feature type="compositionally biased region" description="Basic and acidic residues" evidence="6">
    <location>
        <begin position="71"/>
        <end position="92"/>
    </location>
</feature>
<dbReference type="PANTHER" id="PTHR45811:SF50">
    <property type="entry name" value="HEAVY METAL-ASSOCIATED ISOPRENYLATED PLANT PROTEIN 12-RELATED"/>
    <property type="match status" value="1"/>
</dbReference>
<dbReference type="AlphaFoldDB" id="A0AAJ6VDY8"/>
<dbReference type="Pfam" id="PF00403">
    <property type="entry name" value="HMA"/>
    <property type="match status" value="1"/>
</dbReference>
<evidence type="ECO:0000259" key="7">
    <source>
        <dbReference type="PROSITE" id="PS50846"/>
    </source>
</evidence>
<evidence type="ECO:0000256" key="4">
    <source>
        <dbReference type="ARBA" id="ARBA00023289"/>
    </source>
</evidence>
<feature type="domain" description="HMA" evidence="7">
    <location>
        <begin position="1"/>
        <end position="68"/>
    </location>
</feature>
<dbReference type="InterPro" id="IPR051863">
    <property type="entry name" value="HIPP"/>
</dbReference>
<dbReference type="GeneID" id="105140764"/>
<keyword evidence="2" id="KW-0479">Metal-binding</keyword>
<keyword evidence="4" id="KW-0636">Prenylation</keyword>
<name>A0AAJ6VDY8_POPEU</name>
<proteinExistence type="inferred from homology"/>
<organism evidence="8 9">
    <name type="scientific">Populus euphratica</name>
    <name type="common">Euphrates poplar</name>
    <dbReference type="NCBI Taxonomy" id="75702"/>
    <lineage>
        <taxon>Eukaryota</taxon>
        <taxon>Viridiplantae</taxon>
        <taxon>Streptophyta</taxon>
        <taxon>Embryophyta</taxon>
        <taxon>Tracheophyta</taxon>
        <taxon>Spermatophyta</taxon>
        <taxon>Magnoliopsida</taxon>
        <taxon>eudicotyledons</taxon>
        <taxon>Gunneridae</taxon>
        <taxon>Pentapetalae</taxon>
        <taxon>rosids</taxon>
        <taxon>fabids</taxon>
        <taxon>Malpighiales</taxon>
        <taxon>Salicaceae</taxon>
        <taxon>Saliceae</taxon>
        <taxon>Populus</taxon>
    </lineage>
</organism>
<evidence type="ECO:0000256" key="3">
    <source>
        <dbReference type="ARBA" id="ARBA00023288"/>
    </source>
</evidence>
<evidence type="ECO:0000313" key="9">
    <source>
        <dbReference type="RefSeq" id="XP_011046033.1"/>
    </source>
</evidence>